<keyword evidence="2" id="KW-0732">Signal</keyword>
<keyword evidence="5" id="KW-1185">Reference proteome</keyword>
<dbReference type="Proteomes" id="UP000237105">
    <property type="component" value="Unassembled WGS sequence"/>
</dbReference>
<dbReference type="InterPro" id="IPR025287">
    <property type="entry name" value="WAK_GUB"/>
</dbReference>
<dbReference type="EMBL" id="JXTB01000001">
    <property type="protein sequence ID" value="PON80487.1"/>
    <property type="molecule type" value="Genomic_DNA"/>
</dbReference>
<comment type="caution">
    <text evidence="4">The sequence shown here is derived from an EMBL/GenBank/DDBJ whole genome shotgun (WGS) entry which is preliminary data.</text>
</comment>
<dbReference type="Pfam" id="PF13947">
    <property type="entry name" value="GUB_WAK_bind"/>
    <property type="match status" value="1"/>
</dbReference>
<comment type="subcellular location">
    <subcellularLocation>
        <location evidence="1">Membrane</location>
        <topology evidence="1">Single-pass membrane protein</topology>
    </subcellularLocation>
</comment>
<dbReference type="GO" id="GO:0030247">
    <property type="term" value="F:polysaccharide binding"/>
    <property type="evidence" value="ECO:0007669"/>
    <property type="project" value="InterPro"/>
</dbReference>
<protein>
    <submittedName>
        <fullName evidence="4">Wall-associated receptor kinase, galacturonan-binding domain containing protein</fullName>
    </submittedName>
</protein>
<organism evidence="4 5">
    <name type="scientific">Parasponia andersonii</name>
    <name type="common">Sponia andersonii</name>
    <dbReference type="NCBI Taxonomy" id="3476"/>
    <lineage>
        <taxon>Eukaryota</taxon>
        <taxon>Viridiplantae</taxon>
        <taxon>Streptophyta</taxon>
        <taxon>Embryophyta</taxon>
        <taxon>Tracheophyta</taxon>
        <taxon>Spermatophyta</taxon>
        <taxon>Magnoliopsida</taxon>
        <taxon>eudicotyledons</taxon>
        <taxon>Gunneridae</taxon>
        <taxon>Pentapetalae</taxon>
        <taxon>rosids</taxon>
        <taxon>fabids</taxon>
        <taxon>Rosales</taxon>
        <taxon>Cannabaceae</taxon>
        <taxon>Parasponia</taxon>
    </lineage>
</organism>
<accession>A0A2P5E4K6</accession>
<keyword evidence="4" id="KW-0808">Transferase</keyword>
<dbReference type="OrthoDB" id="1743987at2759"/>
<dbReference type="GO" id="GO:0016301">
    <property type="term" value="F:kinase activity"/>
    <property type="evidence" value="ECO:0007669"/>
    <property type="project" value="UniProtKB-KW"/>
</dbReference>
<dbReference type="AlphaFoldDB" id="A0A2P5E4K6"/>
<evidence type="ECO:0000256" key="2">
    <source>
        <dbReference type="ARBA" id="ARBA00022729"/>
    </source>
</evidence>
<evidence type="ECO:0000313" key="4">
    <source>
        <dbReference type="EMBL" id="PON80487.1"/>
    </source>
</evidence>
<proteinExistence type="predicted"/>
<sequence length="71" mass="7838">MDRESTARSCDPYGETTIPYPLSTGPNCGNPLCFSFQCNDSTSSVNFKPSSGKYRVISINPRCQTYAIQYA</sequence>
<feature type="domain" description="Wall-associated receptor kinase galacturonan-binding" evidence="3">
    <location>
        <begin position="9"/>
        <end position="67"/>
    </location>
</feature>
<dbReference type="GO" id="GO:0016020">
    <property type="term" value="C:membrane"/>
    <property type="evidence" value="ECO:0007669"/>
    <property type="project" value="UniProtKB-SubCell"/>
</dbReference>
<keyword evidence="4" id="KW-0418">Kinase</keyword>
<name>A0A2P5E4K6_PARAD</name>
<evidence type="ECO:0000259" key="3">
    <source>
        <dbReference type="Pfam" id="PF13947"/>
    </source>
</evidence>
<reference evidence="5" key="1">
    <citation type="submission" date="2016-06" db="EMBL/GenBank/DDBJ databases">
        <title>Parallel loss of symbiosis genes in relatives of nitrogen-fixing non-legume Parasponia.</title>
        <authorList>
            <person name="Van Velzen R."/>
            <person name="Holmer R."/>
            <person name="Bu F."/>
            <person name="Rutten L."/>
            <person name="Van Zeijl A."/>
            <person name="Liu W."/>
            <person name="Santuari L."/>
            <person name="Cao Q."/>
            <person name="Sharma T."/>
            <person name="Shen D."/>
            <person name="Roswanjaya Y."/>
            <person name="Wardhani T."/>
            <person name="Kalhor M.S."/>
            <person name="Jansen J."/>
            <person name="Van den Hoogen J."/>
            <person name="Gungor B."/>
            <person name="Hartog M."/>
            <person name="Hontelez J."/>
            <person name="Verver J."/>
            <person name="Yang W.-C."/>
            <person name="Schijlen E."/>
            <person name="Repin R."/>
            <person name="Schilthuizen M."/>
            <person name="Schranz E."/>
            <person name="Heidstra R."/>
            <person name="Miyata K."/>
            <person name="Fedorova E."/>
            <person name="Kohlen W."/>
            <person name="Bisseling T."/>
            <person name="Smit S."/>
            <person name="Geurts R."/>
        </authorList>
    </citation>
    <scope>NUCLEOTIDE SEQUENCE [LARGE SCALE GENOMIC DNA]</scope>
    <source>
        <strain evidence="5">cv. WU1-14</strain>
    </source>
</reference>
<evidence type="ECO:0000313" key="5">
    <source>
        <dbReference type="Proteomes" id="UP000237105"/>
    </source>
</evidence>
<evidence type="ECO:0000256" key="1">
    <source>
        <dbReference type="ARBA" id="ARBA00004167"/>
    </source>
</evidence>
<keyword evidence="4" id="KW-0675">Receptor</keyword>
<gene>
    <name evidence="4" type="ORF">PanWU01x14_000430</name>
</gene>